<geneLocation type="plasmid" evidence="2">
    <name>pMCR_1511</name>
</geneLocation>
<accession>A0A1I9ZJQ8</accession>
<keyword evidence="2" id="KW-0614">Plasmid</keyword>
<dbReference type="AlphaFoldDB" id="A0A1I9ZJQ8"/>
<proteinExistence type="predicted"/>
<dbReference type="EMBL" id="KX377410">
    <property type="protein sequence ID" value="APB02222.1"/>
    <property type="molecule type" value="Genomic_DNA"/>
</dbReference>
<reference evidence="2" key="1">
    <citation type="submission" date="2016-06" db="EMBL/GenBank/DDBJ databases">
        <title>An IncP plasmid carrying the colistin resistance gene mcr-1 in Klebsiella pneumoniae from hospital sewage.</title>
        <authorList>
            <person name="Zhao F."/>
            <person name="Feng Y."/>
            <person name="Zong Z."/>
        </authorList>
    </citation>
    <scope>NUCLEOTIDE SEQUENCE</scope>
    <source>
        <strain evidence="2">WCHKP1511</strain>
        <plasmid evidence="2">pMCR_1511</plasmid>
    </source>
</reference>
<protein>
    <submittedName>
        <fullName evidence="2">Uncharacterized protein</fullName>
    </submittedName>
</protein>
<sequence length="40" mass="4653">MSYNVCEGRVKHSGQQPENSDEKYTYPYSLQALRLQSHHA</sequence>
<evidence type="ECO:0000256" key="1">
    <source>
        <dbReference type="SAM" id="MobiDB-lite"/>
    </source>
</evidence>
<evidence type="ECO:0000313" key="2">
    <source>
        <dbReference type="EMBL" id="APB02222.1"/>
    </source>
</evidence>
<organism evidence="2">
    <name type="scientific">Klebsiella pneumoniae</name>
    <dbReference type="NCBI Taxonomy" id="573"/>
    <lineage>
        <taxon>Bacteria</taxon>
        <taxon>Pseudomonadati</taxon>
        <taxon>Pseudomonadota</taxon>
        <taxon>Gammaproteobacteria</taxon>
        <taxon>Enterobacterales</taxon>
        <taxon>Enterobacteriaceae</taxon>
        <taxon>Klebsiella/Raoultella group</taxon>
        <taxon>Klebsiella</taxon>
        <taxon>Klebsiella pneumoniae complex</taxon>
    </lineage>
</organism>
<name>A0A1I9ZJQ8_KLEPN</name>
<feature type="region of interest" description="Disordered" evidence="1">
    <location>
        <begin position="1"/>
        <end position="23"/>
    </location>
</feature>